<dbReference type="RefSeq" id="WP_305731470.1">
    <property type="nucleotide sequence ID" value="NZ_OW150024.1"/>
</dbReference>
<evidence type="ECO:0000313" key="1">
    <source>
        <dbReference type="EMBL" id="CAH2030539.1"/>
    </source>
</evidence>
<sequence length="68" mass="7638">MPIKVREEQQLRHIVSFRVSDRELEMLKRLGGTSTARLSDVLRQLVKQVCASGVVGHHLTPGRRSCNG</sequence>
<gene>
    <name evidence="1" type="ORF">GEAMG1_0726</name>
</gene>
<proteinExistence type="predicted"/>
<keyword evidence="2" id="KW-1185">Reference proteome</keyword>
<evidence type="ECO:0008006" key="3">
    <source>
        <dbReference type="Google" id="ProtNLM"/>
    </source>
</evidence>
<accession>A0ABM9D5N2</accession>
<dbReference type="EMBL" id="OW150024">
    <property type="protein sequence ID" value="CAH2030539.1"/>
    <property type="molecule type" value="Genomic_DNA"/>
</dbReference>
<reference evidence="1 2" key="1">
    <citation type="submission" date="2022-03" db="EMBL/GenBank/DDBJ databases">
        <authorList>
            <person name="Koch H."/>
        </authorList>
    </citation>
    <scope>NUCLEOTIDE SEQUENCE [LARGE SCALE GENOMIC DNA]</scope>
    <source>
        <strain evidence="1 2">G1</strain>
    </source>
</reference>
<protein>
    <recommendedName>
        <fullName evidence="3">Ribbon-helix-helix protein CopG domain-containing protein</fullName>
    </recommendedName>
</protein>
<name>A0ABM9D5N2_9BACT</name>
<evidence type="ECO:0000313" key="2">
    <source>
        <dbReference type="Proteomes" id="UP001295463"/>
    </source>
</evidence>
<dbReference type="Proteomes" id="UP001295463">
    <property type="component" value="Chromosome"/>
</dbReference>
<organism evidence="1 2">
    <name type="scientific">Trichlorobacter ammonificans</name>
    <dbReference type="NCBI Taxonomy" id="2916410"/>
    <lineage>
        <taxon>Bacteria</taxon>
        <taxon>Pseudomonadati</taxon>
        <taxon>Thermodesulfobacteriota</taxon>
        <taxon>Desulfuromonadia</taxon>
        <taxon>Geobacterales</taxon>
        <taxon>Geobacteraceae</taxon>
        <taxon>Trichlorobacter</taxon>
    </lineage>
</organism>